<dbReference type="AlphaFoldDB" id="A0A094J2Z0"/>
<proteinExistence type="predicted"/>
<name>A0A094J2Z0_9BACL</name>
<sequence length="69" mass="7773">MRLAKKKLREANKEATTVNLHIVTDIHLDAGMTLSLKDFGKFDGKYIITKAVYSQDGVDLSLRKCLEGY</sequence>
<organism evidence="1">
    <name type="scientific">Anoxybacillus flavithermus</name>
    <dbReference type="NCBI Taxonomy" id="33934"/>
    <lineage>
        <taxon>Bacteria</taxon>
        <taxon>Bacillati</taxon>
        <taxon>Bacillota</taxon>
        <taxon>Bacilli</taxon>
        <taxon>Bacillales</taxon>
        <taxon>Anoxybacillaceae</taxon>
        <taxon>Anoxybacillus</taxon>
    </lineage>
</organism>
<accession>A0A094J2Z0</accession>
<protein>
    <submittedName>
        <fullName evidence="1">Uncharacterized protein</fullName>
    </submittedName>
</protein>
<reference evidence="1" key="1">
    <citation type="submission" date="2014-08" db="EMBL/GenBank/DDBJ databases">
        <title>Fullgenome sequencing of Anoxybacillus sp.25 isolate from Garga hot-spring Russia.</title>
        <authorList>
            <person name="Rozanov A.S."/>
            <person name="Kotenko A.V."/>
            <person name="Malup T.K."/>
            <person name="Peltek S.E."/>
        </authorList>
    </citation>
    <scope>NUCLEOTIDE SEQUENCE [LARGE SCALE GENOMIC DNA]</scope>
    <source>
        <strain evidence="1">25</strain>
    </source>
</reference>
<evidence type="ECO:0000313" key="1">
    <source>
        <dbReference type="EMBL" id="KFZ32409.1"/>
    </source>
</evidence>
<gene>
    <name evidence="1" type="ORF">JS44_08565</name>
</gene>
<comment type="caution">
    <text evidence="1">The sequence shown here is derived from an EMBL/GenBank/DDBJ whole genome shotgun (WGS) entry which is preliminary data.</text>
</comment>
<dbReference type="EMBL" id="JPZO01000046">
    <property type="protein sequence ID" value="KFZ32409.1"/>
    <property type="molecule type" value="Genomic_DNA"/>
</dbReference>